<comment type="subcellular location">
    <subcellularLocation>
        <location evidence="1 6">Membrane</location>
        <topology evidence="1 6">Multi-pass membrane protein</topology>
    </subcellularLocation>
</comment>
<feature type="transmembrane region" description="Helical" evidence="6">
    <location>
        <begin position="202"/>
        <end position="225"/>
    </location>
</feature>
<dbReference type="PROSITE" id="PS00421">
    <property type="entry name" value="TM4_1"/>
    <property type="match status" value="1"/>
</dbReference>
<name>A0A9F5J4B7_PYTBI</name>
<dbReference type="PRINTS" id="PR00259">
    <property type="entry name" value="TMFOUR"/>
</dbReference>
<feature type="transmembrane region" description="Helical" evidence="6">
    <location>
        <begin position="56"/>
        <end position="88"/>
    </location>
</feature>
<keyword evidence="7" id="KW-1185">Reference proteome</keyword>
<dbReference type="InterPro" id="IPR008952">
    <property type="entry name" value="Tetraspanin_EC2_sf"/>
</dbReference>
<evidence type="ECO:0000256" key="1">
    <source>
        <dbReference type="ARBA" id="ARBA00004141"/>
    </source>
</evidence>
<dbReference type="RefSeq" id="XP_025032247.1">
    <property type="nucleotide sequence ID" value="XM_025176479.1"/>
</dbReference>
<evidence type="ECO:0000256" key="3">
    <source>
        <dbReference type="ARBA" id="ARBA00022692"/>
    </source>
</evidence>
<dbReference type="OrthoDB" id="10033535at2759"/>
<dbReference type="Pfam" id="PF00335">
    <property type="entry name" value="Tetraspanin"/>
    <property type="match status" value="2"/>
</dbReference>
<comment type="caution">
    <text evidence="6">Lacks conserved residue(s) required for the propagation of feature annotation.</text>
</comment>
<dbReference type="FunFam" id="1.10.1450.10:FF:000038">
    <property type="entry name" value="Tetraspanin"/>
    <property type="match status" value="1"/>
</dbReference>
<dbReference type="PANTHER" id="PTHR19282:SF44">
    <property type="entry name" value="CD82 ANTIGEN"/>
    <property type="match status" value="1"/>
</dbReference>
<dbReference type="Proteomes" id="UP000695026">
    <property type="component" value="Unplaced"/>
</dbReference>
<evidence type="ECO:0000256" key="2">
    <source>
        <dbReference type="ARBA" id="ARBA00006840"/>
    </source>
</evidence>
<accession>A0A9F5J4B7</accession>
<evidence type="ECO:0000256" key="4">
    <source>
        <dbReference type="ARBA" id="ARBA00022989"/>
    </source>
</evidence>
<dbReference type="PANTHER" id="PTHR19282">
    <property type="entry name" value="TETRASPANIN"/>
    <property type="match status" value="1"/>
</dbReference>
<dbReference type="Gene3D" id="1.10.1450.10">
    <property type="entry name" value="Tetraspanin"/>
    <property type="match status" value="1"/>
</dbReference>
<evidence type="ECO:0000256" key="6">
    <source>
        <dbReference type="RuleBase" id="RU361218"/>
    </source>
</evidence>
<dbReference type="OMA" id="MKVGYCC"/>
<sequence length="232" mass="25470">MGFCCVKVTMYLFFFFNHLFFILGALMVGFGTWILVDRKSFMPILQNSVPTFQAGVCVFIGVGAITMVLGLLGCLGALCGIQCVLGLLKARMPQAVADLFQTYDPSDEVNQTLETAWDFVQSQLSCCGWTGPENWQLNKILWNRKLAFYPCSCSNETADALIGTGFCILDTDSNTTTVADWPVKKQGCQTVVENWLQDNFDIFLGVCIGVAITELLGIGLSICLCKGKICQC</sequence>
<evidence type="ECO:0000313" key="7">
    <source>
        <dbReference type="Proteomes" id="UP000695026"/>
    </source>
</evidence>
<gene>
    <name evidence="8" type="primary">LOC112542797</name>
</gene>
<reference evidence="8" key="1">
    <citation type="submission" date="2025-08" db="UniProtKB">
        <authorList>
            <consortium name="RefSeq"/>
        </authorList>
    </citation>
    <scope>IDENTIFICATION</scope>
    <source>
        <tissue evidence="8">Liver</tissue>
    </source>
</reference>
<dbReference type="AlphaFoldDB" id="A0A9F5J4B7"/>
<dbReference type="InterPro" id="IPR000301">
    <property type="entry name" value="Tetraspanin_animals"/>
</dbReference>
<keyword evidence="5 6" id="KW-0472">Membrane</keyword>
<dbReference type="GO" id="GO:0005886">
    <property type="term" value="C:plasma membrane"/>
    <property type="evidence" value="ECO:0007669"/>
    <property type="project" value="TreeGrafter"/>
</dbReference>
<keyword evidence="3 6" id="KW-0812">Transmembrane</keyword>
<evidence type="ECO:0000256" key="5">
    <source>
        <dbReference type="ARBA" id="ARBA00023136"/>
    </source>
</evidence>
<comment type="similarity">
    <text evidence="2 6">Belongs to the tetraspanin (TM4SF) family.</text>
</comment>
<dbReference type="SUPFAM" id="SSF48652">
    <property type="entry name" value="Tetraspanin"/>
    <property type="match status" value="1"/>
</dbReference>
<evidence type="ECO:0000313" key="8">
    <source>
        <dbReference type="RefSeq" id="XP_025032247.1"/>
    </source>
</evidence>
<proteinExistence type="inferred from homology"/>
<dbReference type="KEGG" id="pbi:112542797"/>
<feature type="transmembrane region" description="Helical" evidence="6">
    <location>
        <begin position="12"/>
        <end position="36"/>
    </location>
</feature>
<dbReference type="GeneID" id="112542797"/>
<protein>
    <recommendedName>
        <fullName evidence="6">Tetraspanin</fullName>
    </recommendedName>
</protein>
<dbReference type="InterPro" id="IPR018503">
    <property type="entry name" value="Tetraspanin_CS"/>
</dbReference>
<organism evidence="7 8">
    <name type="scientific">Python bivittatus</name>
    <name type="common">Burmese python</name>
    <name type="synonym">Python molurus bivittatus</name>
    <dbReference type="NCBI Taxonomy" id="176946"/>
    <lineage>
        <taxon>Eukaryota</taxon>
        <taxon>Metazoa</taxon>
        <taxon>Chordata</taxon>
        <taxon>Craniata</taxon>
        <taxon>Vertebrata</taxon>
        <taxon>Euteleostomi</taxon>
        <taxon>Lepidosauria</taxon>
        <taxon>Squamata</taxon>
        <taxon>Bifurcata</taxon>
        <taxon>Unidentata</taxon>
        <taxon>Episquamata</taxon>
        <taxon>Toxicofera</taxon>
        <taxon>Serpentes</taxon>
        <taxon>Henophidia</taxon>
        <taxon>Pythonidae</taxon>
        <taxon>Python</taxon>
    </lineage>
</organism>
<dbReference type="InterPro" id="IPR018499">
    <property type="entry name" value="Tetraspanin/Peripherin"/>
</dbReference>
<keyword evidence="4 6" id="KW-1133">Transmembrane helix</keyword>
<dbReference type="PIRSF" id="PIRSF002419">
    <property type="entry name" value="Tetraspanin"/>
    <property type="match status" value="1"/>
</dbReference>